<dbReference type="AlphaFoldDB" id="A0AAD6Y9J6"/>
<proteinExistence type="predicted"/>
<comment type="caution">
    <text evidence="1">The sequence shown here is derived from an EMBL/GenBank/DDBJ whole genome shotgun (WGS) entry which is preliminary data.</text>
</comment>
<evidence type="ECO:0000313" key="1">
    <source>
        <dbReference type="EMBL" id="KAJ7203858.1"/>
    </source>
</evidence>
<accession>A0AAD6Y9J6</accession>
<gene>
    <name evidence="1" type="ORF">GGX14DRAFT_648106</name>
</gene>
<organism evidence="1 2">
    <name type="scientific">Mycena pura</name>
    <dbReference type="NCBI Taxonomy" id="153505"/>
    <lineage>
        <taxon>Eukaryota</taxon>
        <taxon>Fungi</taxon>
        <taxon>Dikarya</taxon>
        <taxon>Basidiomycota</taxon>
        <taxon>Agaricomycotina</taxon>
        <taxon>Agaricomycetes</taxon>
        <taxon>Agaricomycetidae</taxon>
        <taxon>Agaricales</taxon>
        <taxon>Marasmiineae</taxon>
        <taxon>Mycenaceae</taxon>
        <taxon>Mycena</taxon>
    </lineage>
</organism>
<sequence>MTPLAQELLDIDKPTLKSCALASSRLHTMSQHGLFSSFRVSLASPSQAPTTSYMVINGHFLQSPRLAGYVTTLTVEFLPTCYAERDVSAIRSLLAQLKCVRYCTLDSEYTGAFTWGTNPLSSPILDFIRRQNLLELQIRYFSWIPPTSFAAFFCATQTLGLHHVAVQWSPPDHSATFPDAKVEYLHLTNSNSALDKLHLRQFAPLAANVRRMRVTVDSLFTKIKFTPEMAGRLEYLRVEWPPSPLSETPIDPTEPLVALRTLDLSYCSLNRDVEPSSVTILEPLFSCTTAALAEIRFSYSLGKKIFRKHYFHAGTLQAVAAVLEICPGAPRISWCLSVEGNSARKERELAKFTALLQVGLPHIHEEGRLFVQNRAFADDWNHTECLSCSGSVSTEWILWRKVRWPERTSTTLSIHDEPTLTELALYQQVINHPYMAVVHAPEGELNAINLGPLHI</sequence>
<name>A0AAD6Y9J6_9AGAR</name>
<protein>
    <submittedName>
        <fullName evidence="1">Uncharacterized protein</fullName>
    </submittedName>
</protein>
<dbReference type="Proteomes" id="UP001219525">
    <property type="component" value="Unassembled WGS sequence"/>
</dbReference>
<keyword evidence="2" id="KW-1185">Reference proteome</keyword>
<dbReference type="EMBL" id="JARJCW010000049">
    <property type="protein sequence ID" value="KAJ7203858.1"/>
    <property type="molecule type" value="Genomic_DNA"/>
</dbReference>
<reference evidence="1" key="1">
    <citation type="submission" date="2023-03" db="EMBL/GenBank/DDBJ databases">
        <title>Massive genome expansion in bonnet fungi (Mycena s.s.) driven by repeated elements and novel gene families across ecological guilds.</title>
        <authorList>
            <consortium name="Lawrence Berkeley National Laboratory"/>
            <person name="Harder C.B."/>
            <person name="Miyauchi S."/>
            <person name="Viragh M."/>
            <person name="Kuo A."/>
            <person name="Thoen E."/>
            <person name="Andreopoulos B."/>
            <person name="Lu D."/>
            <person name="Skrede I."/>
            <person name="Drula E."/>
            <person name="Henrissat B."/>
            <person name="Morin E."/>
            <person name="Kohler A."/>
            <person name="Barry K."/>
            <person name="LaButti K."/>
            <person name="Morin E."/>
            <person name="Salamov A."/>
            <person name="Lipzen A."/>
            <person name="Mereny Z."/>
            <person name="Hegedus B."/>
            <person name="Baldrian P."/>
            <person name="Stursova M."/>
            <person name="Weitz H."/>
            <person name="Taylor A."/>
            <person name="Grigoriev I.V."/>
            <person name="Nagy L.G."/>
            <person name="Martin F."/>
            <person name="Kauserud H."/>
        </authorList>
    </citation>
    <scope>NUCLEOTIDE SEQUENCE</scope>
    <source>
        <strain evidence="1">9144</strain>
    </source>
</reference>
<evidence type="ECO:0000313" key="2">
    <source>
        <dbReference type="Proteomes" id="UP001219525"/>
    </source>
</evidence>